<dbReference type="Pfam" id="PF05024">
    <property type="entry name" value="Gpi1"/>
    <property type="match status" value="1"/>
</dbReference>
<feature type="transmembrane region" description="Helical" evidence="1">
    <location>
        <begin position="31"/>
        <end position="52"/>
    </location>
</feature>
<reference evidence="2 3" key="1">
    <citation type="journal article" date="2023" name="Life. Sci Alliance">
        <title>Evolutionary insights into 3D genome organization and epigenetic landscape of Vigna mungo.</title>
        <authorList>
            <person name="Junaid A."/>
            <person name="Singh B."/>
            <person name="Bhatia S."/>
        </authorList>
    </citation>
    <scope>NUCLEOTIDE SEQUENCE [LARGE SCALE GENOMIC DNA]</scope>
    <source>
        <strain evidence="2">Urdbean</strain>
    </source>
</reference>
<dbReference type="Proteomes" id="UP001374535">
    <property type="component" value="Chromosome 6"/>
</dbReference>
<sequence length="116" mass="13240">MVSLNAVQIWSTLWIFVGFVFNYIIQGLSVLGILCGFTVPAALIIDMIALATLHVSTLHWFISLVYSSQIQALAALWRLFRISMRGTLLPSPTPWTSMPYKEYWRLCHDSLIACYR</sequence>
<name>A0AAQ3NGZ3_VIGMU</name>
<organism evidence="2 3">
    <name type="scientific">Vigna mungo</name>
    <name type="common">Black gram</name>
    <name type="synonym">Phaseolus mungo</name>
    <dbReference type="NCBI Taxonomy" id="3915"/>
    <lineage>
        <taxon>Eukaryota</taxon>
        <taxon>Viridiplantae</taxon>
        <taxon>Streptophyta</taxon>
        <taxon>Embryophyta</taxon>
        <taxon>Tracheophyta</taxon>
        <taxon>Spermatophyta</taxon>
        <taxon>Magnoliopsida</taxon>
        <taxon>eudicotyledons</taxon>
        <taxon>Gunneridae</taxon>
        <taxon>Pentapetalae</taxon>
        <taxon>rosids</taxon>
        <taxon>fabids</taxon>
        <taxon>Fabales</taxon>
        <taxon>Fabaceae</taxon>
        <taxon>Papilionoideae</taxon>
        <taxon>50 kb inversion clade</taxon>
        <taxon>NPAAA clade</taxon>
        <taxon>indigoferoid/millettioid clade</taxon>
        <taxon>Phaseoleae</taxon>
        <taxon>Vigna</taxon>
    </lineage>
</organism>
<evidence type="ECO:0000313" key="3">
    <source>
        <dbReference type="Proteomes" id="UP001374535"/>
    </source>
</evidence>
<evidence type="ECO:0000313" key="2">
    <source>
        <dbReference type="EMBL" id="WVZ08548.1"/>
    </source>
</evidence>
<keyword evidence="3" id="KW-1185">Reference proteome</keyword>
<protein>
    <submittedName>
        <fullName evidence="2">Uncharacterized protein</fullName>
    </submittedName>
</protein>
<evidence type="ECO:0000256" key="1">
    <source>
        <dbReference type="SAM" id="Phobius"/>
    </source>
</evidence>
<feature type="transmembrane region" description="Helical" evidence="1">
    <location>
        <begin position="58"/>
        <end position="80"/>
    </location>
</feature>
<dbReference type="PANTHER" id="PTHR47555">
    <property type="entry name" value="N-ACETYLGLUCOSAMINYL TRANSFERASE COMPONENT FAMILY PROTEIN / GPI1 FAMILY PROTEIN"/>
    <property type="match status" value="1"/>
</dbReference>
<keyword evidence="1" id="KW-0812">Transmembrane</keyword>
<proteinExistence type="predicted"/>
<dbReference type="EMBL" id="CP144695">
    <property type="protein sequence ID" value="WVZ08548.1"/>
    <property type="molecule type" value="Genomic_DNA"/>
</dbReference>
<gene>
    <name evidence="2" type="ORF">V8G54_021894</name>
</gene>
<dbReference type="GO" id="GO:0006506">
    <property type="term" value="P:GPI anchor biosynthetic process"/>
    <property type="evidence" value="ECO:0007669"/>
    <property type="project" value="InterPro"/>
</dbReference>
<dbReference type="AlphaFoldDB" id="A0AAQ3NGZ3"/>
<dbReference type="InterPro" id="IPR007720">
    <property type="entry name" value="PigQ/GPI1"/>
</dbReference>
<dbReference type="PANTHER" id="PTHR47555:SF2">
    <property type="entry name" value="N-ACETYLGLUCOSAMINYL TRANSFERASE COMPONENT FAMILY PROTEIN _ GPI1 FAMILY PROTEIN"/>
    <property type="match status" value="1"/>
</dbReference>
<feature type="transmembrane region" description="Helical" evidence="1">
    <location>
        <begin position="6"/>
        <end position="24"/>
    </location>
</feature>
<keyword evidence="1" id="KW-1133">Transmembrane helix</keyword>
<keyword evidence="1" id="KW-0472">Membrane</keyword>
<dbReference type="GO" id="GO:0016020">
    <property type="term" value="C:membrane"/>
    <property type="evidence" value="ECO:0007669"/>
    <property type="project" value="InterPro"/>
</dbReference>
<accession>A0AAQ3NGZ3</accession>